<dbReference type="Gene3D" id="2.40.10.170">
    <property type="match status" value="1"/>
</dbReference>
<keyword evidence="3 13" id="KW-0547">Nucleotide-binding</keyword>
<comment type="caution">
    <text evidence="16">The sequence shown here is derived from an EMBL/GenBank/DDBJ whole genome shotgun (WGS) entry which is preliminary data.</text>
</comment>
<evidence type="ECO:0000256" key="7">
    <source>
        <dbReference type="ARBA" id="ARBA00022840"/>
    </source>
</evidence>
<dbReference type="FunFam" id="3.40.50.300:FF:000546">
    <property type="entry name" value="Transcription-repair-coupling factor"/>
    <property type="match status" value="1"/>
</dbReference>
<dbReference type="SUPFAM" id="SSF52540">
    <property type="entry name" value="P-loop containing nucleoside triphosphate hydrolases"/>
    <property type="match status" value="4"/>
</dbReference>
<dbReference type="GO" id="GO:0005737">
    <property type="term" value="C:cytoplasm"/>
    <property type="evidence" value="ECO:0007669"/>
    <property type="project" value="UniProtKB-SubCell"/>
</dbReference>
<evidence type="ECO:0000256" key="9">
    <source>
        <dbReference type="ARBA" id="ARBA00023204"/>
    </source>
</evidence>
<evidence type="ECO:0000259" key="14">
    <source>
        <dbReference type="PROSITE" id="PS51192"/>
    </source>
</evidence>
<evidence type="ECO:0000313" key="17">
    <source>
        <dbReference type="Proteomes" id="UP001154312"/>
    </source>
</evidence>
<evidence type="ECO:0000259" key="15">
    <source>
        <dbReference type="PROSITE" id="PS51194"/>
    </source>
</evidence>
<dbReference type="PANTHER" id="PTHR47964:SF1">
    <property type="entry name" value="ATP-DEPENDENT DNA HELICASE HOMOLOG RECG, CHLOROPLASTIC"/>
    <property type="match status" value="1"/>
</dbReference>
<gene>
    <name evidence="13 16" type="primary">mfd</name>
    <name evidence="16" type="ORF">L7E55_04960</name>
</gene>
<dbReference type="GO" id="GO:0005524">
    <property type="term" value="F:ATP binding"/>
    <property type="evidence" value="ECO:0007669"/>
    <property type="project" value="UniProtKB-UniRule"/>
</dbReference>
<name>A0A9X4H7F1_9FIRM</name>
<dbReference type="GO" id="GO:0003684">
    <property type="term" value="F:damaged DNA binding"/>
    <property type="evidence" value="ECO:0007669"/>
    <property type="project" value="InterPro"/>
</dbReference>
<dbReference type="Pfam" id="PF00271">
    <property type="entry name" value="Helicase_C"/>
    <property type="match status" value="1"/>
</dbReference>
<evidence type="ECO:0000256" key="2">
    <source>
        <dbReference type="ARBA" id="ARBA00022490"/>
    </source>
</evidence>
<dbReference type="SUPFAM" id="SSF141259">
    <property type="entry name" value="CarD-like"/>
    <property type="match status" value="1"/>
</dbReference>
<dbReference type="InterPro" id="IPR003711">
    <property type="entry name" value="CarD-like/TRCF_RID"/>
</dbReference>
<dbReference type="SMART" id="SM00982">
    <property type="entry name" value="TRCF"/>
    <property type="match status" value="1"/>
</dbReference>
<evidence type="ECO:0000256" key="5">
    <source>
        <dbReference type="ARBA" id="ARBA00022801"/>
    </source>
</evidence>
<dbReference type="InterPro" id="IPR004576">
    <property type="entry name" value="Mfd"/>
</dbReference>
<dbReference type="GO" id="GO:0016787">
    <property type="term" value="F:hydrolase activity"/>
    <property type="evidence" value="ECO:0007669"/>
    <property type="project" value="UniProtKB-KW"/>
</dbReference>
<dbReference type="Pfam" id="PF00270">
    <property type="entry name" value="DEAD"/>
    <property type="match status" value="1"/>
</dbReference>
<proteinExistence type="inferred from homology"/>
<dbReference type="CDD" id="cd17991">
    <property type="entry name" value="DEXHc_TRCF"/>
    <property type="match status" value="1"/>
</dbReference>
<dbReference type="InterPro" id="IPR011545">
    <property type="entry name" value="DEAD/DEAH_box_helicase_dom"/>
</dbReference>
<dbReference type="InterPro" id="IPR041471">
    <property type="entry name" value="UvrB_inter"/>
</dbReference>
<dbReference type="EC" id="3.6.4.-" evidence="13"/>
<dbReference type="NCBIfam" id="TIGR00580">
    <property type="entry name" value="mfd"/>
    <property type="match status" value="1"/>
</dbReference>
<evidence type="ECO:0000256" key="3">
    <source>
        <dbReference type="ARBA" id="ARBA00022741"/>
    </source>
</evidence>
<dbReference type="Pfam" id="PF17757">
    <property type="entry name" value="UvrB_inter"/>
    <property type="match status" value="1"/>
</dbReference>
<organism evidence="16 17">
    <name type="scientific">Pelotomaculum isophthalicicum JI</name>
    <dbReference type="NCBI Taxonomy" id="947010"/>
    <lineage>
        <taxon>Bacteria</taxon>
        <taxon>Bacillati</taxon>
        <taxon>Bacillota</taxon>
        <taxon>Clostridia</taxon>
        <taxon>Eubacteriales</taxon>
        <taxon>Desulfotomaculaceae</taxon>
        <taxon>Pelotomaculum</taxon>
    </lineage>
</organism>
<dbReference type="Gene3D" id="3.40.50.300">
    <property type="entry name" value="P-loop containing nucleotide triphosphate hydrolases"/>
    <property type="match status" value="2"/>
</dbReference>
<dbReference type="InterPro" id="IPR036101">
    <property type="entry name" value="CarD-like/TRCF_RID_sf"/>
</dbReference>
<keyword evidence="5 13" id="KW-0378">Hydrolase</keyword>
<keyword evidence="6" id="KW-0347">Helicase</keyword>
<dbReference type="SUPFAM" id="SSF143517">
    <property type="entry name" value="TRCF domain-like"/>
    <property type="match status" value="1"/>
</dbReference>
<dbReference type="GO" id="GO:0003678">
    <property type="term" value="F:DNA helicase activity"/>
    <property type="evidence" value="ECO:0007669"/>
    <property type="project" value="TreeGrafter"/>
</dbReference>
<dbReference type="PROSITE" id="PS51192">
    <property type="entry name" value="HELICASE_ATP_BIND_1"/>
    <property type="match status" value="1"/>
</dbReference>
<dbReference type="AlphaFoldDB" id="A0A9X4H7F1"/>
<dbReference type="GO" id="GO:0006355">
    <property type="term" value="P:regulation of DNA-templated transcription"/>
    <property type="evidence" value="ECO:0007669"/>
    <property type="project" value="UniProtKB-UniRule"/>
</dbReference>
<dbReference type="InterPro" id="IPR027417">
    <property type="entry name" value="P-loop_NTPase"/>
</dbReference>
<evidence type="ECO:0000256" key="6">
    <source>
        <dbReference type="ARBA" id="ARBA00022806"/>
    </source>
</evidence>
<dbReference type="InterPro" id="IPR047112">
    <property type="entry name" value="RecG/Mfd"/>
</dbReference>
<dbReference type="InterPro" id="IPR037235">
    <property type="entry name" value="TRCF-like_C_D7"/>
</dbReference>
<feature type="domain" description="Helicase ATP-binding" evidence="14">
    <location>
        <begin position="641"/>
        <end position="802"/>
    </location>
</feature>
<dbReference type="Pfam" id="PF03461">
    <property type="entry name" value="TRCF"/>
    <property type="match status" value="1"/>
</dbReference>
<comment type="similarity">
    <text evidence="11 13">In the C-terminal section; belongs to the helicase family. RecG subfamily.</text>
</comment>
<keyword evidence="7 13" id="KW-0067">ATP-binding</keyword>
<keyword evidence="2 13" id="KW-0963">Cytoplasm</keyword>
<evidence type="ECO:0000256" key="1">
    <source>
        <dbReference type="ARBA" id="ARBA00004496"/>
    </source>
</evidence>
<dbReference type="RefSeq" id="WP_277442952.1">
    <property type="nucleotide sequence ID" value="NZ_JAKOAV010000006.1"/>
</dbReference>
<comment type="similarity">
    <text evidence="10 13">In the N-terminal section; belongs to the UvrB family.</text>
</comment>
<dbReference type="HAMAP" id="MF_00969">
    <property type="entry name" value="TRCF"/>
    <property type="match status" value="1"/>
</dbReference>
<dbReference type="PROSITE" id="PS51194">
    <property type="entry name" value="HELICASE_CTER"/>
    <property type="match status" value="1"/>
</dbReference>
<comment type="function">
    <text evidence="13">Couples transcription and DNA repair by recognizing RNA polymerase (RNAP) stalled at DNA lesions. Mediates ATP-dependent release of RNAP and its truncated transcript from the DNA, and recruitment of nucleotide excision repair machinery to the damaged site.</text>
</comment>
<accession>A0A9X4H7F1</accession>
<dbReference type="SMART" id="SM00487">
    <property type="entry name" value="DEXDc"/>
    <property type="match status" value="1"/>
</dbReference>
<dbReference type="GO" id="GO:0000716">
    <property type="term" value="P:transcription-coupled nucleotide-excision repair, DNA damage recognition"/>
    <property type="evidence" value="ECO:0007669"/>
    <property type="project" value="UniProtKB-UniRule"/>
</dbReference>
<sequence length="1194" mass="134228">MRGILRPLQRSAEFDSLVQGIKRGLSKQLVYGLSGSQRSYLLAGLTDQITPLPVLVITPGERETSVLADELAGLLPGVSVRQFPVWELIPHNVLAQSKEITAQRLQVLEGLCSGERMVVVAPVEALLRRLIPPGAFRAPVLRLAVGERTSLEGLLSNLLILGYERVDLVEERGQFTLRGGILDVFPMTAHRPARLEFFDDEVDSIRRFNVQTQRSEEKTNELVIYPARELIIGDELVWQNARRALTREYKNQERKLSRTGDAGAVQQLNELAGKVLEAAGSYFNGIEHYLSFFYDETATLMDYLPAGALIFVDDPVRVAEVAQIVQRERAEANKELLAKGRMLPSQFMNNVDWSRIADALASREVVYGSLLPRLTRLMEPQNTVNFHGKALPSFLGNVEMLAGEIKEWRRAGYAIVLLVSGRQRSQQLLTSLKEYQIDAFYTGSLEGHVRPGNVVITAGSLVEGFELPICRLVVVTESNMYGQRKKIHKEKKQLERLTPFVDLKVGDYVVHVNYGIGRYLGVVPLTIADIRKEYLLVKYAGEDKLYVPVDQVGLIQKYLGSEGEAPRLSRLGGGEWARAKSRVREAVREMAQELLALYAARETVHGHGFGPDTVWQREFEESFPYEETPDQIRAIEEVKVDMERNRPMDRLLCGDVGYGKTEVALRAAFKAVMEGKQVAVLVPTTILAQQHYNTFRERFARYPVKVEVLSRFRTVREQRRVLQGLEQGTVDIVIGTHRLVQEDVRFKDLGLLVIDEEQRFGVAHKERLKFIRKNVDVLTLSATPIPRTLHMSLVGLRDTSLLETPPKDRYPIQTYVLDEDPVLFREAIRRELGRGGQVFFVYNRVLDMERVALMLQELVPEARIAMAHGQMKEDDLEQVMMDFLDGKYDVLVCTTIIENGLDISNVNTLLVKEADTMGLAQLYQLKGRVGRSNRLAYAYFTFRKEKVLGESAEKRLAAIREFTELGSGFKIAMRDLEIRGAGNILGAEQHGHIAAVGFDLYCRLLEEAVKEARGEKVTQAPETTIELPVEAYIPDTYIPETGQKVEIYKRIAALAATADLSDFEDELVDRFGDPPAVVQNLLAVAKVRILAGRLKVKKISLQPGQYRLLFGRDHPLTGEALVAAGRHYLNEVKFNNAGEEFEIKLKLAGGGFGDNQVLLKRLEDFLVVLGGCSNEFNDFTERSPEVATGTRSNV</sequence>
<dbReference type="Gene3D" id="3.30.2060.10">
    <property type="entry name" value="Penicillin-binding protein 1b domain"/>
    <property type="match status" value="1"/>
</dbReference>
<evidence type="ECO:0000256" key="4">
    <source>
        <dbReference type="ARBA" id="ARBA00022763"/>
    </source>
</evidence>
<dbReference type="InterPro" id="IPR001650">
    <property type="entry name" value="Helicase_C-like"/>
</dbReference>
<dbReference type="EMBL" id="JAKOAV010000006">
    <property type="protein sequence ID" value="MDF9407714.1"/>
    <property type="molecule type" value="Genomic_DNA"/>
</dbReference>
<keyword evidence="8 13" id="KW-0238">DNA-binding</keyword>
<dbReference type="PANTHER" id="PTHR47964">
    <property type="entry name" value="ATP-DEPENDENT DNA HELICASE HOMOLOG RECG, CHLOROPLASTIC"/>
    <property type="match status" value="1"/>
</dbReference>
<evidence type="ECO:0000313" key="16">
    <source>
        <dbReference type="EMBL" id="MDF9407714.1"/>
    </source>
</evidence>
<evidence type="ECO:0000256" key="8">
    <source>
        <dbReference type="ARBA" id="ARBA00023125"/>
    </source>
</evidence>
<reference evidence="16" key="1">
    <citation type="submission" date="2022-02" db="EMBL/GenBank/DDBJ databases">
        <authorList>
            <person name="Leng L."/>
        </authorList>
    </citation>
    <scope>NUCLEOTIDE SEQUENCE</scope>
    <source>
        <strain evidence="16">JI</strain>
    </source>
</reference>
<keyword evidence="17" id="KW-1185">Reference proteome</keyword>
<dbReference type="Gene3D" id="3.40.50.11180">
    <property type="match status" value="1"/>
</dbReference>
<dbReference type="SMART" id="SM00490">
    <property type="entry name" value="HELICc"/>
    <property type="match status" value="1"/>
</dbReference>
<dbReference type="SMART" id="SM01058">
    <property type="entry name" value="CarD_TRCF"/>
    <property type="match status" value="1"/>
</dbReference>
<keyword evidence="4 13" id="KW-0227">DNA damage</keyword>
<feature type="domain" description="Helicase C-terminal" evidence="15">
    <location>
        <begin position="816"/>
        <end position="977"/>
    </location>
</feature>
<evidence type="ECO:0000256" key="12">
    <source>
        <dbReference type="ARBA" id="ARBA00070128"/>
    </source>
</evidence>
<dbReference type="Proteomes" id="UP001154312">
    <property type="component" value="Unassembled WGS sequence"/>
</dbReference>
<keyword evidence="9 13" id="KW-0234">DNA repair</keyword>
<evidence type="ECO:0000256" key="10">
    <source>
        <dbReference type="ARBA" id="ARBA00061104"/>
    </source>
</evidence>
<dbReference type="Pfam" id="PF02559">
    <property type="entry name" value="CarD_TRCF_RID"/>
    <property type="match status" value="1"/>
</dbReference>
<dbReference type="InterPro" id="IPR014001">
    <property type="entry name" value="Helicase_ATP-bd"/>
</dbReference>
<evidence type="ECO:0000256" key="13">
    <source>
        <dbReference type="HAMAP-Rule" id="MF_00969"/>
    </source>
</evidence>
<evidence type="ECO:0000256" key="11">
    <source>
        <dbReference type="ARBA" id="ARBA00061399"/>
    </source>
</evidence>
<comment type="subcellular location">
    <subcellularLocation>
        <location evidence="1 13">Cytoplasm</location>
    </subcellularLocation>
</comment>
<dbReference type="InterPro" id="IPR005118">
    <property type="entry name" value="TRCF_C"/>
</dbReference>
<protein>
    <recommendedName>
        <fullName evidence="12 13">Transcription-repair-coupling factor</fullName>
        <shortName evidence="13">TRCF</shortName>
        <ecNumber evidence="13">3.6.4.-</ecNumber>
    </recommendedName>
</protein>
<dbReference type="Gene3D" id="3.90.1150.50">
    <property type="entry name" value="Transcription-repair-coupling factor, D7 domain"/>
    <property type="match status" value="1"/>
</dbReference>